<comment type="subcellular location">
    <subcellularLocation>
        <location evidence="1">Endomembrane system</location>
        <topology evidence="1">Multi-pass membrane protein</topology>
    </subcellularLocation>
</comment>
<dbReference type="PANTHER" id="PTHR20855:SF129">
    <property type="entry name" value="HEMOLYSIN-3 HOMOLOG"/>
    <property type="match status" value="1"/>
</dbReference>
<evidence type="ECO:0000313" key="8">
    <source>
        <dbReference type="Proteomes" id="UP000671862"/>
    </source>
</evidence>
<dbReference type="NCBIfam" id="TIGR01065">
    <property type="entry name" value="hlyIII"/>
    <property type="match status" value="1"/>
</dbReference>
<proteinExistence type="inferred from homology"/>
<dbReference type="InterPro" id="IPR004254">
    <property type="entry name" value="AdipoR/HlyIII-related"/>
</dbReference>
<comment type="similarity">
    <text evidence="2">Belongs to the UPF0073 (Hly-III) family.</text>
</comment>
<name>A0ABX7S787_9BACT</name>
<evidence type="ECO:0000256" key="6">
    <source>
        <dbReference type="SAM" id="Phobius"/>
    </source>
</evidence>
<sequence>MFKLRKFDLKNEEKYSPKEEIVNAITHGIGALLSLVAIVLLVVFSSIEGNVWKIVSTSIYGFSLFVLYLFSTLYHSITHKKVKNIFEIFDHASIFILIAGTYTPFTLVTLRGTIGWILFGIVWTLAILGIVFKVFFVKQLRITSTLLYILMGWLVVFAMKPLVSNLPEKGVYWLVIGGIFYTIGTIFYIWRKIPYHHAIWHVIVLLGSISHFFAVFFYV</sequence>
<dbReference type="InterPro" id="IPR005744">
    <property type="entry name" value="Hy-lIII"/>
</dbReference>
<dbReference type="EMBL" id="CP071446">
    <property type="protein sequence ID" value="QTA38452.1"/>
    <property type="molecule type" value="Genomic_DNA"/>
</dbReference>
<evidence type="ECO:0000256" key="4">
    <source>
        <dbReference type="ARBA" id="ARBA00022989"/>
    </source>
</evidence>
<feature type="transmembrane region" description="Helical" evidence="6">
    <location>
        <begin position="114"/>
        <end position="135"/>
    </location>
</feature>
<keyword evidence="4 6" id="KW-1133">Transmembrane helix</keyword>
<keyword evidence="8" id="KW-1185">Reference proteome</keyword>
<keyword evidence="5 6" id="KW-0472">Membrane</keyword>
<accession>A0ABX7S787</accession>
<dbReference type="Pfam" id="PF03006">
    <property type="entry name" value="HlyIII"/>
    <property type="match status" value="1"/>
</dbReference>
<feature type="transmembrane region" description="Helical" evidence="6">
    <location>
        <begin position="171"/>
        <end position="190"/>
    </location>
</feature>
<feature type="transmembrane region" description="Helical" evidence="6">
    <location>
        <begin position="197"/>
        <end position="218"/>
    </location>
</feature>
<organism evidence="7 8">
    <name type="scientific">Thermosipho ferrireducens</name>
    <dbReference type="NCBI Taxonomy" id="2571116"/>
    <lineage>
        <taxon>Bacteria</taxon>
        <taxon>Thermotogati</taxon>
        <taxon>Thermotogota</taxon>
        <taxon>Thermotogae</taxon>
        <taxon>Thermotogales</taxon>
        <taxon>Fervidobacteriaceae</taxon>
        <taxon>Thermosipho</taxon>
    </lineage>
</organism>
<evidence type="ECO:0000313" key="7">
    <source>
        <dbReference type="EMBL" id="QTA38452.1"/>
    </source>
</evidence>
<evidence type="ECO:0000256" key="5">
    <source>
        <dbReference type="ARBA" id="ARBA00023136"/>
    </source>
</evidence>
<feature type="transmembrane region" description="Helical" evidence="6">
    <location>
        <begin position="142"/>
        <end position="159"/>
    </location>
</feature>
<dbReference type="RefSeq" id="WP_207567171.1">
    <property type="nucleotide sequence ID" value="NZ_CP071446.1"/>
</dbReference>
<keyword evidence="3 6" id="KW-0812">Transmembrane</keyword>
<evidence type="ECO:0000256" key="2">
    <source>
        <dbReference type="ARBA" id="ARBA00008488"/>
    </source>
</evidence>
<feature type="transmembrane region" description="Helical" evidence="6">
    <location>
        <begin position="21"/>
        <end position="47"/>
    </location>
</feature>
<evidence type="ECO:0000256" key="1">
    <source>
        <dbReference type="ARBA" id="ARBA00004127"/>
    </source>
</evidence>
<gene>
    <name evidence="7" type="ORF">JYK00_02705</name>
</gene>
<evidence type="ECO:0000256" key="3">
    <source>
        <dbReference type="ARBA" id="ARBA00022692"/>
    </source>
</evidence>
<dbReference type="Proteomes" id="UP000671862">
    <property type="component" value="Chromosome"/>
</dbReference>
<feature type="transmembrane region" description="Helical" evidence="6">
    <location>
        <begin position="89"/>
        <end position="108"/>
    </location>
</feature>
<reference evidence="7 8" key="1">
    <citation type="submission" date="2021-03" db="EMBL/GenBank/DDBJ databases">
        <title>Thermosipho ferrireducens sp.nov., an anaerobic thermophilic iron-reducing bacterium isolated from a deep-sea hydrothermal sulfide deposits.</title>
        <authorList>
            <person name="Zeng X."/>
            <person name="Chen Y."/>
            <person name="Shao Z."/>
        </authorList>
    </citation>
    <scope>NUCLEOTIDE SEQUENCE [LARGE SCALE GENOMIC DNA]</scope>
    <source>
        <strain evidence="7 8">JL129W03</strain>
    </source>
</reference>
<protein>
    <submittedName>
        <fullName evidence="7">Hemolysin III family protein</fullName>
    </submittedName>
</protein>
<feature type="transmembrane region" description="Helical" evidence="6">
    <location>
        <begin position="59"/>
        <end position="77"/>
    </location>
</feature>
<dbReference type="PANTHER" id="PTHR20855">
    <property type="entry name" value="ADIPOR/PROGESTIN RECEPTOR-RELATED"/>
    <property type="match status" value="1"/>
</dbReference>